<organism evidence="2">
    <name type="scientific">Arion vulgaris</name>
    <dbReference type="NCBI Taxonomy" id="1028688"/>
    <lineage>
        <taxon>Eukaryota</taxon>
        <taxon>Metazoa</taxon>
        <taxon>Spiralia</taxon>
        <taxon>Lophotrochozoa</taxon>
        <taxon>Mollusca</taxon>
        <taxon>Gastropoda</taxon>
        <taxon>Heterobranchia</taxon>
        <taxon>Euthyneura</taxon>
        <taxon>Panpulmonata</taxon>
        <taxon>Eupulmonata</taxon>
        <taxon>Stylommatophora</taxon>
        <taxon>Helicina</taxon>
        <taxon>Arionoidea</taxon>
        <taxon>Arionidae</taxon>
        <taxon>Arion</taxon>
    </lineage>
</organism>
<sequence length="61" mass="6741">MFVLQGHTRPVRPCKSDNLGFKTDFHSSGLPGGRMFATLIVVVCLFVNVSQSVRFLGKKDT</sequence>
<feature type="transmembrane region" description="Helical" evidence="1">
    <location>
        <begin position="35"/>
        <end position="56"/>
    </location>
</feature>
<keyword evidence="1" id="KW-0472">Membrane</keyword>
<gene>
    <name evidence="2" type="primary">ORF8374</name>
</gene>
<keyword evidence="1" id="KW-1133">Transmembrane helix</keyword>
<proteinExistence type="predicted"/>
<keyword evidence="1" id="KW-0812">Transmembrane</keyword>
<evidence type="ECO:0000256" key="1">
    <source>
        <dbReference type="SAM" id="Phobius"/>
    </source>
</evidence>
<dbReference type="EMBL" id="HACG01002766">
    <property type="protein sequence ID" value="CEK49631.1"/>
    <property type="molecule type" value="Transcribed_RNA"/>
</dbReference>
<reference evidence="2" key="1">
    <citation type="submission" date="2014-12" db="EMBL/GenBank/DDBJ databases">
        <title>Insight into the proteome of Arion vulgaris.</title>
        <authorList>
            <person name="Aradska J."/>
            <person name="Bulat T."/>
            <person name="Smidak R."/>
            <person name="Sarate P."/>
            <person name="Gangsoo J."/>
            <person name="Sialana F."/>
            <person name="Bilban M."/>
            <person name="Lubec G."/>
        </authorList>
    </citation>
    <scope>NUCLEOTIDE SEQUENCE</scope>
    <source>
        <tissue evidence="2">Skin</tissue>
    </source>
</reference>
<feature type="non-terminal residue" evidence="2">
    <location>
        <position position="61"/>
    </location>
</feature>
<name>A0A0B6Y1D0_9EUPU</name>
<evidence type="ECO:0000313" key="2">
    <source>
        <dbReference type="EMBL" id="CEK49631.1"/>
    </source>
</evidence>
<dbReference type="AlphaFoldDB" id="A0A0B6Y1D0"/>
<accession>A0A0B6Y1D0</accession>
<protein>
    <submittedName>
        <fullName evidence="2">Uncharacterized protein</fullName>
    </submittedName>
</protein>